<dbReference type="OrthoDB" id="1491239at2"/>
<evidence type="ECO:0000313" key="2">
    <source>
        <dbReference type="EMBL" id="SEH70211.1"/>
    </source>
</evidence>
<accession>A0A1H6K4F2</accession>
<dbReference type="SUPFAM" id="SSF56935">
    <property type="entry name" value="Porins"/>
    <property type="match status" value="1"/>
</dbReference>
<evidence type="ECO:0000313" key="3">
    <source>
        <dbReference type="Proteomes" id="UP000199634"/>
    </source>
</evidence>
<name>A0A1H6K4F2_9FLAO</name>
<feature type="chain" id="PRO_5011639550" evidence="1">
    <location>
        <begin position="20"/>
        <end position="428"/>
    </location>
</feature>
<protein>
    <submittedName>
        <fullName evidence="2">Long-chain fatty acid transport protein</fullName>
    </submittedName>
</protein>
<gene>
    <name evidence="2" type="ORF">SAMN02927937_00948</name>
</gene>
<evidence type="ECO:0000256" key="1">
    <source>
        <dbReference type="SAM" id="SignalP"/>
    </source>
</evidence>
<reference evidence="2 3" key="1">
    <citation type="submission" date="2016-10" db="EMBL/GenBank/DDBJ databases">
        <authorList>
            <person name="de Groot N.N."/>
        </authorList>
    </citation>
    <scope>NUCLEOTIDE SEQUENCE [LARGE SCALE GENOMIC DNA]</scope>
    <source>
        <strain evidence="2 3">CGMCC 1.10825</strain>
    </source>
</reference>
<dbReference type="EMBL" id="FNXE01000009">
    <property type="protein sequence ID" value="SEH70211.1"/>
    <property type="molecule type" value="Genomic_DNA"/>
</dbReference>
<dbReference type="STRING" id="1159016.SAMN02927937_00948"/>
<dbReference type="Gene3D" id="2.40.160.60">
    <property type="entry name" value="Outer membrane protein transport protein (OMPP1/FadL/TodX)"/>
    <property type="match status" value="1"/>
</dbReference>
<organism evidence="2 3">
    <name type="scientific">Paenimyroides marinum</name>
    <dbReference type="NCBI Taxonomy" id="1159016"/>
    <lineage>
        <taxon>Bacteria</taxon>
        <taxon>Pseudomonadati</taxon>
        <taxon>Bacteroidota</taxon>
        <taxon>Flavobacteriia</taxon>
        <taxon>Flavobacteriales</taxon>
        <taxon>Flavobacteriaceae</taxon>
        <taxon>Paenimyroides</taxon>
    </lineage>
</organism>
<sequence length="428" mass="47382">MIKKIILAAALASISNSFAQQGTASPYSYYGFGDKHFKGSNEIKSMGALAVFSDSLHINTLNPASYAKLQTTTFSMGASYKGNNLENQNGKEKTTSGSFDYLSLAFPAGDLTVVAGIMPYSFVGYNIQNTSINDKGMTEARQYIGEGGLNRTFLGLGYKINKNFSIGVDGAYIFGDTETSLTKFITDNGEGVALDRGTRYKYLNNYSGLTVNAGLNYEQPLNKNLTLFASATFSPEMKLKNDQEKIRNTVKLNSSGSLDEIDSSNEIAENEKMLLPMNYSIGVGIGNRFKWFVGAEYTSTQTSKYNSFYKYDNAHYNDYMKIGVGGFYIPKYNSIASYFEKITYRAGVNYENTGLVINNEEIKGLNANIGIGLPVPFSRTMMSNSNVNIGFEYGQRGNTNMGLIKENYYGINVGFSFSDVWFKRRKFN</sequence>
<keyword evidence="3" id="KW-1185">Reference proteome</keyword>
<keyword evidence="1" id="KW-0732">Signal</keyword>
<dbReference type="RefSeq" id="WP_091096884.1">
    <property type="nucleotide sequence ID" value="NZ_FNXE01000009.1"/>
</dbReference>
<feature type="signal peptide" evidence="1">
    <location>
        <begin position="1"/>
        <end position="19"/>
    </location>
</feature>
<dbReference type="AlphaFoldDB" id="A0A1H6K4F2"/>
<proteinExistence type="predicted"/>
<dbReference type="Proteomes" id="UP000199634">
    <property type="component" value="Unassembled WGS sequence"/>
</dbReference>